<comment type="caution">
    <text evidence="4">The sequence shown here is derived from an EMBL/GenBank/DDBJ whole genome shotgun (WGS) entry which is preliminary data.</text>
</comment>
<evidence type="ECO:0000313" key="5">
    <source>
        <dbReference type="Proteomes" id="UP000649179"/>
    </source>
</evidence>
<keyword evidence="5" id="KW-1185">Reference proteome</keyword>
<proteinExistence type="inferred from homology"/>
<gene>
    <name evidence="4" type="ORF">GCM10011519_05400</name>
</gene>
<sequence>MPEGPGAGHEDPPEGSREAQRDAVPDRRPDPLPGTPRREEVRRRLRGLLVRPGRGQVAAAVLLGVLGFGVTTQVRANETNDAYAGLRSADLVQVLNGLNAESRRAETELNELRATRSRLTDRSQSREAALAQVRDQASTLGILAGTLPTQGPGVRITITDPEGKVSLNTLLDGIEELRAGGAEAMEVNDTVRVVAQTSFDTDDGTLLVDGQRVAPPYVLDVIGNPPTLAKVLDIAGGFRYDVESSDGTVEVQRRDRVKIASVTSGDDPRFAQPAG</sequence>
<evidence type="ECO:0000256" key="2">
    <source>
        <dbReference type="SAM" id="Coils"/>
    </source>
</evidence>
<comment type="similarity">
    <text evidence="1">Belongs to the UPF0749 family.</text>
</comment>
<dbReference type="InterPro" id="IPR010273">
    <property type="entry name" value="DUF881"/>
</dbReference>
<dbReference type="AlphaFoldDB" id="A0A917EZD3"/>
<dbReference type="Gene3D" id="3.30.70.1880">
    <property type="entry name" value="Protein of unknown function DUF881"/>
    <property type="match status" value="1"/>
</dbReference>
<reference evidence="4" key="2">
    <citation type="submission" date="2020-09" db="EMBL/GenBank/DDBJ databases">
        <authorList>
            <person name="Sun Q."/>
            <person name="Zhou Y."/>
        </authorList>
    </citation>
    <scope>NUCLEOTIDE SEQUENCE</scope>
    <source>
        <strain evidence="4">CGMCC 1.16067</strain>
    </source>
</reference>
<evidence type="ECO:0000256" key="3">
    <source>
        <dbReference type="SAM" id="MobiDB-lite"/>
    </source>
</evidence>
<name>A0A917EZD3_9ACTN</name>
<keyword evidence="2" id="KW-0175">Coiled coil</keyword>
<dbReference type="EMBL" id="BMKQ01000001">
    <property type="protein sequence ID" value="GGF34854.1"/>
    <property type="molecule type" value="Genomic_DNA"/>
</dbReference>
<feature type="region of interest" description="Disordered" evidence="3">
    <location>
        <begin position="1"/>
        <end position="40"/>
    </location>
</feature>
<dbReference type="PANTHER" id="PTHR37313:SF2">
    <property type="entry name" value="UPF0749 PROTEIN YLXX"/>
    <property type="match status" value="1"/>
</dbReference>
<evidence type="ECO:0000256" key="1">
    <source>
        <dbReference type="ARBA" id="ARBA00009108"/>
    </source>
</evidence>
<feature type="compositionally biased region" description="Basic and acidic residues" evidence="3">
    <location>
        <begin position="8"/>
        <end position="40"/>
    </location>
</feature>
<protein>
    <submittedName>
        <fullName evidence="4">Membrane protein</fullName>
    </submittedName>
</protein>
<organism evidence="4 5">
    <name type="scientific">Marmoricola endophyticus</name>
    <dbReference type="NCBI Taxonomy" id="2040280"/>
    <lineage>
        <taxon>Bacteria</taxon>
        <taxon>Bacillati</taxon>
        <taxon>Actinomycetota</taxon>
        <taxon>Actinomycetes</taxon>
        <taxon>Propionibacteriales</taxon>
        <taxon>Nocardioidaceae</taxon>
        <taxon>Marmoricola</taxon>
    </lineage>
</organism>
<dbReference type="GO" id="GO:0005886">
    <property type="term" value="C:plasma membrane"/>
    <property type="evidence" value="ECO:0007669"/>
    <property type="project" value="TreeGrafter"/>
</dbReference>
<dbReference type="RefSeq" id="WP_188777985.1">
    <property type="nucleotide sequence ID" value="NZ_BMKQ01000001.1"/>
</dbReference>
<dbReference type="PANTHER" id="PTHR37313">
    <property type="entry name" value="UPF0749 PROTEIN RV1825"/>
    <property type="match status" value="1"/>
</dbReference>
<feature type="coiled-coil region" evidence="2">
    <location>
        <begin position="95"/>
        <end position="122"/>
    </location>
</feature>
<dbReference type="Pfam" id="PF05949">
    <property type="entry name" value="DUF881"/>
    <property type="match status" value="1"/>
</dbReference>
<evidence type="ECO:0000313" key="4">
    <source>
        <dbReference type="EMBL" id="GGF34854.1"/>
    </source>
</evidence>
<accession>A0A917EZD3</accession>
<dbReference type="Proteomes" id="UP000649179">
    <property type="component" value="Unassembled WGS sequence"/>
</dbReference>
<reference evidence="4" key="1">
    <citation type="journal article" date="2014" name="Int. J. Syst. Evol. Microbiol.">
        <title>Complete genome sequence of Corynebacterium casei LMG S-19264T (=DSM 44701T), isolated from a smear-ripened cheese.</title>
        <authorList>
            <consortium name="US DOE Joint Genome Institute (JGI-PGF)"/>
            <person name="Walter F."/>
            <person name="Albersmeier A."/>
            <person name="Kalinowski J."/>
            <person name="Ruckert C."/>
        </authorList>
    </citation>
    <scope>NUCLEOTIDE SEQUENCE</scope>
    <source>
        <strain evidence="4">CGMCC 1.16067</strain>
    </source>
</reference>